<evidence type="ECO:0000313" key="1">
    <source>
        <dbReference type="EMBL" id="CAI2161932.1"/>
    </source>
</evidence>
<dbReference type="PANTHER" id="PTHR13554">
    <property type="entry name" value="26S PROTEASOME NON-ATPASE REGULATORY SUBUNIT 5-RELATED"/>
    <property type="match status" value="1"/>
</dbReference>
<reference evidence="1" key="1">
    <citation type="submission" date="2022-08" db="EMBL/GenBank/DDBJ databases">
        <authorList>
            <person name="Kallberg Y."/>
            <person name="Tangrot J."/>
            <person name="Rosling A."/>
        </authorList>
    </citation>
    <scope>NUCLEOTIDE SEQUENCE</scope>
    <source>
        <strain evidence="1">Wild A</strain>
    </source>
</reference>
<dbReference type="InterPro" id="IPR019538">
    <property type="entry name" value="PSMD5"/>
</dbReference>
<protein>
    <submittedName>
        <fullName evidence="1">11586_t:CDS:1</fullName>
    </submittedName>
</protein>
<accession>A0A9W4SAH0</accession>
<dbReference type="Pfam" id="PF10508">
    <property type="entry name" value="Proteasom_PSMB"/>
    <property type="match status" value="1"/>
</dbReference>
<keyword evidence="2" id="KW-1185">Reference proteome</keyword>
<dbReference type="EMBL" id="CAMKVN010000018">
    <property type="protein sequence ID" value="CAI2161932.1"/>
    <property type="molecule type" value="Genomic_DNA"/>
</dbReference>
<dbReference type="Gene3D" id="1.25.10.10">
    <property type="entry name" value="Leucine-rich Repeat Variant"/>
    <property type="match status" value="1"/>
</dbReference>
<dbReference type="AlphaFoldDB" id="A0A9W4SAH0"/>
<gene>
    <name evidence="1" type="ORF">FWILDA_LOCUS301</name>
</gene>
<dbReference type="GO" id="GO:0043248">
    <property type="term" value="P:proteasome assembly"/>
    <property type="evidence" value="ECO:0007669"/>
    <property type="project" value="InterPro"/>
</dbReference>
<comment type="caution">
    <text evidence="1">The sequence shown here is derived from an EMBL/GenBank/DDBJ whole genome shotgun (WGS) entry which is preliminary data.</text>
</comment>
<dbReference type="InterPro" id="IPR016024">
    <property type="entry name" value="ARM-type_fold"/>
</dbReference>
<proteinExistence type="predicted"/>
<name>A0A9W4SAH0_9GLOM</name>
<dbReference type="GO" id="GO:0005829">
    <property type="term" value="C:cytosol"/>
    <property type="evidence" value="ECO:0007669"/>
    <property type="project" value="TreeGrafter"/>
</dbReference>
<dbReference type="SUPFAM" id="SSF48371">
    <property type="entry name" value="ARM repeat"/>
    <property type="match status" value="1"/>
</dbReference>
<dbReference type="InterPro" id="IPR011989">
    <property type="entry name" value="ARM-like"/>
</dbReference>
<evidence type="ECO:0000313" key="2">
    <source>
        <dbReference type="Proteomes" id="UP001153678"/>
    </source>
</evidence>
<dbReference type="OrthoDB" id="10250600at2759"/>
<sequence>MVSTTSEIDTIRNFLNFPGNVDIAELATALGIVNVSLEGPNGEQRRQAILDSIPFSAFFTLLGSYDDAVTSAACKVLEKLLRTLNYADIESLELKEYLTLGLQFNSSEVRMLTLSQVEKCLESEETVQDLVRSPMFPVVLEGLGYDDNLISTKVTEFLVKLVSCSSGLQALFDSGSIAILDQLSHGDETVKFRVFDLVSRISISSPEAFQLCEMSGALNAITSELNSNDLLIKLNAIETFSKIIQGRTGYIFLERAGTIQSLVDAMAQEDDNDIESVLMQCATLKFFGKLSEIEACPLLTLSNFQGMDFAEIDNKYNILFKMNSYLSSSNMSLKINTINIIGVFGSNPRGLKLLNASVSPNILSNFMDLYHNSVGDVKIACLQSISCLLGVSEELTPEISDITHQIYNQIGGAPTPLSTLISNVKQTLEELRITSFAIMRNMALHPWGQAEMTNSREFIDYILNRSTETTKLGKEWKFTIVQALVQAPNAENIIPSNIFDRLTRYLREGPFFVRTEAAVAFESA</sequence>
<organism evidence="1 2">
    <name type="scientific">Funneliformis geosporum</name>
    <dbReference type="NCBI Taxonomy" id="1117311"/>
    <lineage>
        <taxon>Eukaryota</taxon>
        <taxon>Fungi</taxon>
        <taxon>Fungi incertae sedis</taxon>
        <taxon>Mucoromycota</taxon>
        <taxon>Glomeromycotina</taxon>
        <taxon>Glomeromycetes</taxon>
        <taxon>Glomerales</taxon>
        <taxon>Glomeraceae</taxon>
        <taxon>Funneliformis</taxon>
    </lineage>
</organism>
<dbReference type="Proteomes" id="UP001153678">
    <property type="component" value="Unassembled WGS sequence"/>
</dbReference>
<dbReference type="PANTHER" id="PTHR13554:SF10">
    <property type="entry name" value="26S PROTEASOME NON-ATPASE REGULATORY SUBUNIT 5"/>
    <property type="match status" value="1"/>
</dbReference>